<dbReference type="Pfam" id="PF08281">
    <property type="entry name" value="Sigma70_r4_2"/>
    <property type="match status" value="1"/>
</dbReference>
<name>A0A7V5CSF7_9BACT</name>
<reference evidence="6" key="1">
    <citation type="journal article" date="2020" name="mSystems">
        <title>Genome- and Community-Level Interaction Insights into Carbon Utilization and Element Cycling Functions of Hydrothermarchaeota in Hydrothermal Sediment.</title>
        <authorList>
            <person name="Zhou Z."/>
            <person name="Liu Y."/>
            <person name="Xu W."/>
            <person name="Pan J."/>
            <person name="Luo Z.H."/>
            <person name="Li M."/>
        </authorList>
    </citation>
    <scope>NUCLEOTIDE SEQUENCE [LARGE SCALE GENOMIC DNA]</scope>
    <source>
        <strain evidence="6">SpSt-855</strain>
    </source>
</reference>
<keyword evidence="2" id="KW-0731">Sigma factor</keyword>
<feature type="domain" description="RNA polymerase sigma factor 70 region 4 type 2" evidence="5">
    <location>
        <begin position="121"/>
        <end position="172"/>
    </location>
</feature>
<keyword evidence="4" id="KW-0804">Transcription</keyword>
<organism evidence="6">
    <name type="scientific">Acidobacterium capsulatum</name>
    <dbReference type="NCBI Taxonomy" id="33075"/>
    <lineage>
        <taxon>Bacteria</taxon>
        <taxon>Pseudomonadati</taxon>
        <taxon>Acidobacteriota</taxon>
        <taxon>Terriglobia</taxon>
        <taxon>Terriglobales</taxon>
        <taxon>Acidobacteriaceae</taxon>
        <taxon>Acidobacterium</taxon>
    </lineage>
</organism>
<dbReference type="CDD" id="cd06171">
    <property type="entry name" value="Sigma70_r4"/>
    <property type="match status" value="1"/>
</dbReference>
<dbReference type="InterPro" id="IPR013249">
    <property type="entry name" value="RNA_pol_sigma70_r4_t2"/>
</dbReference>
<dbReference type="PANTHER" id="PTHR43133:SF8">
    <property type="entry name" value="RNA POLYMERASE SIGMA FACTOR HI_1459-RELATED"/>
    <property type="match status" value="1"/>
</dbReference>
<dbReference type="PANTHER" id="PTHR43133">
    <property type="entry name" value="RNA POLYMERASE ECF-TYPE SIGMA FACTO"/>
    <property type="match status" value="1"/>
</dbReference>
<keyword evidence="3" id="KW-0238">DNA-binding</keyword>
<sequence length="187" mass="20900">MLDLEKQIFNQKGPQTIASQSAGQTLEQVRRDVYDSHRHRAFALAYYMTGNEVEAEEILIRTFTRVFSSPNAPDGPAVDASLFEELRQAGVLPACAPQQSAPPPVTRDGQSVTGEGIRRTDLEEALRHLPPNLRMVFLLRDVEGYAPEAIARLMGCPEEEVRRTVVHARLQLRLAVAKIQKKRQEAA</sequence>
<dbReference type="EMBL" id="DTKL01000006">
    <property type="protein sequence ID" value="HGY93150.1"/>
    <property type="molecule type" value="Genomic_DNA"/>
</dbReference>
<dbReference type="InterPro" id="IPR036388">
    <property type="entry name" value="WH-like_DNA-bd_sf"/>
</dbReference>
<gene>
    <name evidence="6" type="ORF">ENW50_00445</name>
</gene>
<comment type="caution">
    <text evidence="6">The sequence shown here is derived from an EMBL/GenBank/DDBJ whole genome shotgun (WGS) entry which is preliminary data.</text>
</comment>
<evidence type="ECO:0000256" key="2">
    <source>
        <dbReference type="ARBA" id="ARBA00023082"/>
    </source>
</evidence>
<accession>A0A7V5CSF7</accession>
<evidence type="ECO:0000256" key="1">
    <source>
        <dbReference type="ARBA" id="ARBA00023015"/>
    </source>
</evidence>
<dbReference type="GO" id="GO:0003677">
    <property type="term" value="F:DNA binding"/>
    <property type="evidence" value="ECO:0007669"/>
    <property type="project" value="UniProtKB-KW"/>
</dbReference>
<dbReference type="GO" id="GO:0016987">
    <property type="term" value="F:sigma factor activity"/>
    <property type="evidence" value="ECO:0007669"/>
    <property type="project" value="UniProtKB-KW"/>
</dbReference>
<evidence type="ECO:0000313" key="6">
    <source>
        <dbReference type="EMBL" id="HGY93150.1"/>
    </source>
</evidence>
<evidence type="ECO:0000256" key="3">
    <source>
        <dbReference type="ARBA" id="ARBA00023125"/>
    </source>
</evidence>
<dbReference type="Gene3D" id="1.10.10.10">
    <property type="entry name" value="Winged helix-like DNA-binding domain superfamily/Winged helix DNA-binding domain"/>
    <property type="match status" value="1"/>
</dbReference>
<dbReference type="InterPro" id="IPR013324">
    <property type="entry name" value="RNA_pol_sigma_r3/r4-like"/>
</dbReference>
<evidence type="ECO:0000259" key="5">
    <source>
        <dbReference type="Pfam" id="PF08281"/>
    </source>
</evidence>
<keyword evidence="1" id="KW-0805">Transcription regulation</keyword>
<dbReference type="GO" id="GO:0006352">
    <property type="term" value="P:DNA-templated transcription initiation"/>
    <property type="evidence" value="ECO:0007669"/>
    <property type="project" value="InterPro"/>
</dbReference>
<dbReference type="SUPFAM" id="SSF88659">
    <property type="entry name" value="Sigma3 and sigma4 domains of RNA polymerase sigma factors"/>
    <property type="match status" value="1"/>
</dbReference>
<protein>
    <submittedName>
        <fullName evidence="6">Sigma-70 family RNA polymerase sigma factor</fullName>
    </submittedName>
</protein>
<dbReference type="InterPro" id="IPR039425">
    <property type="entry name" value="RNA_pol_sigma-70-like"/>
</dbReference>
<proteinExistence type="predicted"/>
<dbReference type="AlphaFoldDB" id="A0A7V5CSF7"/>
<evidence type="ECO:0000256" key="4">
    <source>
        <dbReference type="ARBA" id="ARBA00023163"/>
    </source>
</evidence>